<organism evidence="2 3">
    <name type="scientific">Larkinella punicea</name>
    <dbReference type="NCBI Taxonomy" id="2315727"/>
    <lineage>
        <taxon>Bacteria</taxon>
        <taxon>Pseudomonadati</taxon>
        <taxon>Bacteroidota</taxon>
        <taxon>Cytophagia</taxon>
        <taxon>Cytophagales</taxon>
        <taxon>Spirosomataceae</taxon>
        <taxon>Larkinella</taxon>
    </lineage>
</organism>
<proteinExistence type="predicted"/>
<dbReference type="SUPFAM" id="SSF53756">
    <property type="entry name" value="UDP-Glycosyltransferase/glycogen phosphorylase"/>
    <property type="match status" value="1"/>
</dbReference>
<dbReference type="Proteomes" id="UP000253383">
    <property type="component" value="Unassembled WGS sequence"/>
</dbReference>
<dbReference type="AlphaFoldDB" id="A0A368JHI8"/>
<evidence type="ECO:0000313" key="3">
    <source>
        <dbReference type="Proteomes" id="UP000253383"/>
    </source>
</evidence>
<dbReference type="PANTHER" id="PTHR45947:SF3">
    <property type="entry name" value="SULFOQUINOVOSYL TRANSFERASE SQD2"/>
    <property type="match status" value="1"/>
</dbReference>
<keyword evidence="2" id="KW-0808">Transferase</keyword>
<accession>A0A368JHI8</accession>
<evidence type="ECO:0000313" key="2">
    <source>
        <dbReference type="EMBL" id="RCR67138.1"/>
    </source>
</evidence>
<dbReference type="PANTHER" id="PTHR45947">
    <property type="entry name" value="SULFOQUINOVOSYL TRANSFERASE SQD2"/>
    <property type="match status" value="1"/>
</dbReference>
<comment type="caution">
    <text evidence="2">The sequence shown here is derived from an EMBL/GenBank/DDBJ whole genome shotgun (WGS) entry which is preliminary data.</text>
</comment>
<name>A0A368JHI8_9BACT</name>
<dbReference type="InterPro" id="IPR001296">
    <property type="entry name" value="Glyco_trans_1"/>
</dbReference>
<gene>
    <name evidence="2" type="ORF">DUE52_22760</name>
</gene>
<feature type="domain" description="Glycosyl transferase family 1" evidence="1">
    <location>
        <begin position="202"/>
        <end position="353"/>
    </location>
</feature>
<reference evidence="2 3" key="1">
    <citation type="submission" date="2018-07" db="EMBL/GenBank/DDBJ databases">
        <title>Genome analysis of Larkinella rosea.</title>
        <authorList>
            <person name="Zhou Z."/>
            <person name="Wang G."/>
        </authorList>
    </citation>
    <scope>NUCLEOTIDE SEQUENCE [LARGE SCALE GENOMIC DNA]</scope>
    <source>
        <strain evidence="3">zzj9</strain>
    </source>
</reference>
<dbReference type="OrthoDB" id="7560678at2"/>
<keyword evidence="3" id="KW-1185">Reference proteome</keyword>
<dbReference type="GO" id="GO:0016757">
    <property type="term" value="F:glycosyltransferase activity"/>
    <property type="evidence" value="ECO:0007669"/>
    <property type="project" value="InterPro"/>
</dbReference>
<evidence type="ECO:0000259" key="1">
    <source>
        <dbReference type="Pfam" id="PF00534"/>
    </source>
</evidence>
<dbReference type="Pfam" id="PF00534">
    <property type="entry name" value="Glycos_transf_1"/>
    <property type="match status" value="1"/>
</dbReference>
<sequence length="378" mass="43419">MTKIRLSFYTNIPTPYQQDFFEALSVYFDLTVVYYAKTEIDRQWSIKTENRPYQIHYLTDTIVARWIQKRLKDYHYSWSIIRLLARDKADYVIFSGAYWIPNTMTGIIISKIRKKTIAFFGERLTDPGSPFKKYLKKMSLIPAKWACQHLFVGGKEAAQSYQSYGFTSSISIIPYNIDITRFNKSNLNQEKFNKIQTRYKLTSQLVLLSSGSLIKRKNMATLIKAVKDSNTAISFVIIGEGDERRYLEELIGNDERIHLAGFVQASELPYYYNLADVFVFASRYDGWGVVINEAIAAGLPIISSENVGAAREWLINGINGFVCPPNDTKAFRQSIEKLVNTPDLLESQAAYNRSFRDKTSSTHYAGLMYEAIKQDLRG</sequence>
<dbReference type="InterPro" id="IPR050194">
    <property type="entry name" value="Glycosyltransferase_grp1"/>
</dbReference>
<dbReference type="EMBL" id="QOWE01000021">
    <property type="protein sequence ID" value="RCR67138.1"/>
    <property type="molecule type" value="Genomic_DNA"/>
</dbReference>
<dbReference type="CDD" id="cd03801">
    <property type="entry name" value="GT4_PimA-like"/>
    <property type="match status" value="1"/>
</dbReference>
<protein>
    <submittedName>
        <fullName evidence="2">Glycosyltransferase</fullName>
    </submittedName>
</protein>
<dbReference type="Gene3D" id="3.40.50.2000">
    <property type="entry name" value="Glycogen Phosphorylase B"/>
    <property type="match status" value="2"/>
</dbReference>
<dbReference type="RefSeq" id="WP_114408370.1">
    <property type="nucleotide sequence ID" value="NZ_QOWE01000021.1"/>
</dbReference>